<dbReference type="SUPFAM" id="SSF109854">
    <property type="entry name" value="DinB/YfiT-like putative metalloenzymes"/>
    <property type="match status" value="1"/>
</dbReference>
<name>A0A4Q7P0F4_9FLAO</name>
<keyword evidence="3" id="KW-1185">Reference proteome</keyword>
<dbReference type="AlphaFoldDB" id="A0A4Q7P0F4"/>
<dbReference type="Pfam" id="PF12867">
    <property type="entry name" value="DinB_2"/>
    <property type="match status" value="1"/>
</dbReference>
<evidence type="ECO:0000313" key="2">
    <source>
        <dbReference type="EMBL" id="RZS93155.1"/>
    </source>
</evidence>
<feature type="domain" description="DinB-like" evidence="1">
    <location>
        <begin position="33"/>
        <end position="169"/>
    </location>
</feature>
<evidence type="ECO:0000259" key="1">
    <source>
        <dbReference type="Pfam" id="PF12867"/>
    </source>
</evidence>
<accession>A0A4Q7P0F4</accession>
<organism evidence="2 3">
    <name type="scientific">Aquimarina brevivitae</name>
    <dbReference type="NCBI Taxonomy" id="323412"/>
    <lineage>
        <taxon>Bacteria</taxon>
        <taxon>Pseudomonadati</taxon>
        <taxon>Bacteroidota</taxon>
        <taxon>Flavobacteriia</taxon>
        <taxon>Flavobacteriales</taxon>
        <taxon>Flavobacteriaceae</taxon>
        <taxon>Aquimarina</taxon>
    </lineage>
</organism>
<evidence type="ECO:0000313" key="3">
    <source>
        <dbReference type="Proteomes" id="UP000292262"/>
    </source>
</evidence>
<dbReference type="NCBIfam" id="NF009807">
    <property type="entry name" value="PRK13291.1"/>
    <property type="match status" value="1"/>
</dbReference>
<proteinExistence type="predicted"/>
<sequence>MPKLNKLQYPIGTFSCPDLISEELLRQWIASIETLPERIEKLIRPFNEKDWAATYRPGGWNARQLVHHIHDSHHNGYIRFKWAMTEDTPVIKAYNEQSWAELFDSKSAPVELSLNLIKALHAKWVYFLKGLSLEDDLQRAFIHPEGNVTLTLAEDIGIYAWHGEHHLAHLQLIADR</sequence>
<protein>
    <submittedName>
        <fullName evidence="2">DinB family protein</fullName>
    </submittedName>
</protein>
<dbReference type="Gene3D" id="1.20.120.450">
    <property type="entry name" value="dinb family like domain"/>
    <property type="match status" value="1"/>
</dbReference>
<reference evidence="2 3" key="1">
    <citation type="submission" date="2019-02" db="EMBL/GenBank/DDBJ databases">
        <title>Genomic Encyclopedia of Type Strains, Phase IV (KMG-IV): sequencing the most valuable type-strain genomes for metagenomic binning, comparative biology and taxonomic classification.</title>
        <authorList>
            <person name="Goeker M."/>
        </authorList>
    </citation>
    <scope>NUCLEOTIDE SEQUENCE [LARGE SCALE GENOMIC DNA]</scope>
    <source>
        <strain evidence="2 3">DSM 17196</strain>
    </source>
</reference>
<dbReference type="EMBL" id="SGXE01000002">
    <property type="protein sequence ID" value="RZS93155.1"/>
    <property type="molecule type" value="Genomic_DNA"/>
</dbReference>
<dbReference type="Proteomes" id="UP000292262">
    <property type="component" value="Unassembled WGS sequence"/>
</dbReference>
<dbReference type="InterPro" id="IPR034660">
    <property type="entry name" value="DinB/YfiT-like"/>
</dbReference>
<dbReference type="InterPro" id="IPR024775">
    <property type="entry name" value="DinB-like"/>
</dbReference>
<gene>
    <name evidence="2" type="ORF">EV197_1725</name>
</gene>
<comment type="caution">
    <text evidence="2">The sequence shown here is derived from an EMBL/GenBank/DDBJ whole genome shotgun (WGS) entry which is preliminary data.</text>
</comment>
<dbReference type="OrthoDB" id="9796039at2"/>
<dbReference type="RefSeq" id="WP_130286300.1">
    <property type="nucleotide sequence ID" value="NZ_SGXE01000002.1"/>
</dbReference>